<keyword evidence="3" id="KW-1185">Reference proteome</keyword>
<sequence>MLNSALLLVVFICMIAFSPMATAESCHSHDLSSVGDCKRSRRAVREQLRGIEPQQVSPPAGMDTSLLATQLSGTLSVGEVFPITDSPYSDWLLLAYPSSVNPVNLAPTPRKADQQPTLVAAIRWSQPAPSDSQAKPTATVLALTKNALIPEQAVGDPGGEQEAISSLGGLYCVVPKNKTEGSDPGRYSEYSKLRWMQLSPKRRVLVATISRSEGYAGGGGSFEAELLVDAATDGSLRPIACYATKNFQMVAGEWNQDGTRNHAEYQAGWKLVIDRNSHAEWPRLRLLPTTRQTSGATLVWSPQRHQYVEYVGH</sequence>
<reference evidence="2 3" key="1">
    <citation type="submission" date="2021-03" db="EMBL/GenBank/DDBJ databases">
        <authorList>
            <person name="Peeters C."/>
        </authorList>
    </citation>
    <scope>NUCLEOTIDE SEQUENCE [LARGE SCALE GENOMIC DNA]</scope>
    <source>
        <strain evidence="2 3">LMG 26411</strain>
    </source>
</reference>
<dbReference type="RefSeq" id="WP_211952030.1">
    <property type="nucleotide sequence ID" value="NZ_CAJPVI010000003.1"/>
</dbReference>
<keyword evidence="1" id="KW-0732">Signal</keyword>
<dbReference type="EMBL" id="CAJPVI010000003">
    <property type="protein sequence ID" value="CAG2133599.1"/>
    <property type="molecule type" value="Genomic_DNA"/>
</dbReference>
<feature type="chain" id="PRO_5046058578" evidence="1">
    <location>
        <begin position="24"/>
        <end position="313"/>
    </location>
</feature>
<name>A0ABM8TBG3_9BURK</name>
<protein>
    <submittedName>
        <fullName evidence="2">Uncharacterized protein</fullName>
    </submittedName>
</protein>
<feature type="signal peptide" evidence="1">
    <location>
        <begin position="1"/>
        <end position="23"/>
    </location>
</feature>
<organism evidence="2 3">
    <name type="scientific">Cupriavidus numazuensis</name>
    <dbReference type="NCBI Taxonomy" id="221992"/>
    <lineage>
        <taxon>Bacteria</taxon>
        <taxon>Pseudomonadati</taxon>
        <taxon>Pseudomonadota</taxon>
        <taxon>Betaproteobacteria</taxon>
        <taxon>Burkholderiales</taxon>
        <taxon>Burkholderiaceae</taxon>
        <taxon>Cupriavidus</taxon>
    </lineage>
</organism>
<gene>
    <name evidence="2" type="ORF">LMG26411_00821</name>
</gene>
<comment type="caution">
    <text evidence="2">The sequence shown here is derived from an EMBL/GenBank/DDBJ whole genome shotgun (WGS) entry which is preliminary data.</text>
</comment>
<evidence type="ECO:0000313" key="3">
    <source>
        <dbReference type="Proteomes" id="UP000672657"/>
    </source>
</evidence>
<dbReference type="Proteomes" id="UP000672657">
    <property type="component" value="Unassembled WGS sequence"/>
</dbReference>
<accession>A0ABM8TBG3</accession>
<evidence type="ECO:0000313" key="2">
    <source>
        <dbReference type="EMBL" id="CAG2133599.1"/>
    </source>
</evidence>
<evidence type="ECO:0000256" key="1">
    <source>
        <dbReference type="SAM" id="SignalP"/>
    </source>
</evidence>
<proteinExistence type="predicted"/>